<dbReference type="Gene3D" id="3.40.50.1820">
    <property type="entry name" value="alpha/beta hydrolase"/>
    <property type="match status" value="1"/>
</dbReference>
<dbReference type="InterPro" id="IPR012908">
    <property type="entry name" value="PGAP1-ab_dom-like"/>
</dbReference>
<comment type="caution">
    <text evidence="2">The sequence shown here is derived from an EMBL/GenBank/DDBJ whole genome shotgun (WGS) entry which is preliminary data.</text>
</comment>
<proteinExistence type="predicted"/>
<organism evidence="2 3">
    <name type="scientific">Mobiluncus porci</name>
    <dbReference type="NCBI Taxonomy" id="2652278"/>
    <lineage>
        <taxon>Bacteria</taxon>
        <taxon>Bacillati</taxon>
        <taxon>Actinomycetota</taxon>
        <taxon>Actinomycetes</taxon>
        <taxon>Actinomycetales</taxon>
        <taxon>Actinomycetaceae</taxon>
        <taxon>Mobiluncus</taxon>
    </lineage>
</organism>
<gene>
    <name evidence="2" type="ORF">FYJ63_02510</name>
</gene>
<keyword evidence="3" id="KW-1185">Reference proteome</keyword>
<protein>
    <recommendedName>
        <fullName evidence="1">GPI inositol-deacylase PGAP1-like alpha/beta domain-containing protein</fullName>
    </recommendedName>
</protein>
<reference evidence="2 3" key="1">
    <citation type="submission" date="2019-08" db="EMBL/GenBank/DDBJ databases">
        <title>In-depth cultivation of the pig gut microbiome towards novel bacterial diversity and tailored functional studies.</title>
        <authorList>
            <person name="Wylensek D."/>
            <person name="Hitch T.C.A."/>
            <person name="Clavel T."/>
        </authorList>
    </citation>
    <scope>NUCLEOTIDE SEQUENCE [LARGE SCALE GENOMIC DNA]</scope>
    <source>
        <strain evidence="2 3">RF-GAM-744-WT-7</strain>
    </source>
</reference>
<evidence type="ECO:0000313" key="2">
    <source>
        <dbReference type="EMBL" id="MST49130.1"/>
    </source>
</evidence>
<dbReference type="Proteomes" id="UP000442535">
    <property type="component" value="Unassembled WGS sequence"/>
</dbReference>
<dbReference type="AlphaFoldDB" id="A0A7K0K243"/>
<evidence type="ECO:0000313" key="3">
    <source>
        <dbReference type="Proteomes" id="UP000442535"/>
    </source>
</evidence>
<dbReference type="SUPFAM" id="SSF53474">
    <property type="entry name" value="alpha/beta-Hydrolases"/>
    <property type="match status" value="1"/>
</dbReference>
<dbReference type="InterPro" id="IPR029058">
    <property type="entry name" value="AB_hydrolase_fold"/>
</dbReference>
<accession>A0A7K0K243</accession>
<dbReference type="EMBL" id="VUMY01000003">
    <property type="protein sequence ID" value="MST49130.1"/>
    <property type="molecule type" value="Genomic_DNA"/>
</dbReference>
<sequence>MSDTLLLDPTGTSHSQFDQLSWYNLEKNREAFIRSDDYLIDGGAAPLCVDTVELEAMSQGLSLARDRLEGLGQQVLAVHQDLFFRYLTELDFLNQSLAAGNEGAAEKISRLMAAWAQFENDYYPVQYDRCGARRLASDTGELSLALARATGTYELTEDQVNKMMRIYLEQSALSLLAKKISGSLEFPETFTVGGKTYFAKDLNDIQKAAIFLSWWQAKQGEDIFGSSHSVTLHSQDGDVSIPVDGFEDSPELNEAFAKYISRLSPEESKKIQDQIFGYAKIADQDEPWLSRLARFTGLQATVFAALFLPRGGKIFEDILRGPGPDWYRLFSDSQAQSRAEKGQKFAKTVTAKSVGTTRAKRLEERQLGLDPSGDCIANGDGTMTRNLPHELGDTFRYANTQDPQEGGAFEIQQWETASGKKGARVILRGTETWDAGSEQVQDMLTNTESVAGLQTGVEKAVAEALEQLGVSADTPVELVGHSQAGIVASNLAADSGFTKRFNVQTVITAGSPVANAPIPEKIKTLNLENIYDHVPKLDGAINPPSPNHITVYKDYKKGLNPEEVHNRDAVYAEMMDELQSFHYAEVDNFLECRDKVMGFDEEIVKATTQRFEIERNYG</sequence>
<feature type="domain" description="GPI inositol-deacylase PGAP1-like alpha/beta" evidence="1">
    <location>
        <begin position="457"/>
        <end position="532"/>
    </location>
</feature>
<evidence type="ECO:0000259" key="1">
    <source>
        <dbReference type="Pfam" id="PF07819"/>
    </source>
</evidence>
<dbReference type="RefSeq" id="WP_154543476.1">
    <property type="nucleotide sequence ID" value="NZ_VUMY01000003.1"/>
</dbReference>
<dbReference type="GO" id="GO:0016788">
    <property type="term" value="F:hydrolase activity, acting on ester bonds"/>
    <property type="evidence" value="ECO:0007669"/>
    <property type="project" value="InterPro"/>
</dbReference>
<dbReference type="Pfam" id="PF07819">
    <property type="entry name" value="PGAP1"/>
    <property type="match status" value="1"/>
</dbReference>
<name>A0A7K0K243_9ACTO</name>